<feature type="transmembrane region" description="Helical" evidence="1">
    <location>
        <begin position="149"/>
        <end position="177"/>
    </location>
</feature>
<dbReference type="EMBL" id="AM398843">
    <property type="protein sequence ID" value="CAL44639.1"/>
    <property type="molecule type" value="Genomic_DNA"/>
</dbReference>
<sequence>MKMVQAQCSATKLSMLIVCIIIMITTTLPDHGCMGFDVKSTIVAALDPVTSLINRVKSSIEDVKTEVNTVIEDVKSLKNDAINKVSEVVSTTKSMAVEIKQFTNLTTFIHKLRNVITKQDILDLETGVINFILDLSVHLAVTVHKRWPMLVYAAAACTALVATIIIILTISICVLSCRLRRFDDAIKDTVE</sequence>
<evidence type="ECO:0000313" key="2">
    <source>
        <dbReference type="EMBL" id="CAL44639.1"/>
    </source>
</evidence>
<keyword evidence="1" id="KW-1133">Transmembrane helix</keyword>
<evidence type="ECO:0000313" key="3">
    <source>
        <dbReference type="Proteomes" id="UP000008030"/>
    </source>
</evidence>
<protein>
    <submittedName>
        <fullName evidence="2">21.1 kDa</fullName>
    </submittedName>
</protein>
<reference evidence="2 3" key="1">
    <citation type="journal article" date="2006" name="J. Virol.">
        <title>Genomic sequence of Spodoptera frugiperda Ascovirus 1a, an enveloped, double-stranded DNA insect virus that manipulates apoptosis for viral reproduction.</title>
        <authorList>
            <person name="Bideshi D.K."/>
            <person name="Demattei M.V."/>
            <person name="Rouleux-Bonnin F."/>
            <person name="Stasiak K."/>
            <person name="Tan Y."/>
            <person name="Bigot S."/>
            <person name="Bigot Y."/>
            <person name="Federici B.A."/>
        </authorList>
    </citation>
    <scope>NUCLEOTIDE SEQUENCE [LARGE SCALE GENOMIC DNA]</scope>
    <source>
        <strain evidence="3">SvAV-1a</strain>
    </source>
</reference>
<name>Q0E562_SFAVA</name>
<dbReference type="GeneID" id="4306160"/>
<dbReference type="KEGG" id="vg:4306160"/>
<keyword evidence="1" id="KW-0812">Transmembrane</keyword>
<gene>
    <name evidence="2" type="primary">ORF039</name>
</gene>
<proteinExistence type="predicted"/>
<organism evidence="2 3">
    <name type="scientific">Spodoptera frugiperda ascovirus 1a</name>
    <name type="common">SfAV-1a</name>
    <dbReference type="NCBI Taxonomy" id="113370"/>
    <lineage>
        <taxon>Viruses</taxon>
        <taxon>Varidnaviria</taxon>
        <taxon>Bamfordvirae</taxon>
        <taxon>Nucleocytoviricota</taxon>
        <taxon>Megaviricetes</taxon>
        <taxon>Pimascovirales</taxon>
        <taxon>Pimascovirales incertae sedis</taxon>
        <taxon>Ascoviridae</taxon>
        <taxon>Ascovirus</taxon>
        <taxon>Ascovirus sfav1a</taxon>
    </lineage>
</organism>
<evidence type="ECO:0000256" key="1">
    <source>
        <dbReference type="SAM" id="Phobius"/>
    </source>
</evidence>
<dbReference type="RefSeq" id="YP_762394.1">
    <property type="nucleotide sequence ID" value="NC_008361.1"/>
</dbReference>
<keyword evidence="1" id="KW-0472">Membrane</keyword>
<accession>Q0E562</accession>
<organismHost>
    <name type="scientific">Spodoptera frugiperda</name>
    <name type="common">Fall armyworm</name>
    <dbReference type="NCBI Taxonomy" id="7108"/>
</organismHost>
<keyword evidence="3" id="KW-1185">Reference proteome</keyword>
<dbReference type="Proteomes" id="UP000008030">
    <property type="component" value="Segment"/>
</dbReference>
<feature type="transmembrane region" description="Helical" evidence="1">
    <location>
        <begin position="12"/>
        <end position="29"/>
    </location>
</feature>